<dbReference type="Proteomes" id="UP000821866">
    <property type="component" value="Chromosome 4"/>
</dbReference>
<evidence type="ECO:0000313" key="2">
    <source>
        <dbReference type="EMBL" id="KAH8027912.1"/>
    </source>
</evidence>
<proteinExistence type="predicted"/>
<feature type="region of interest" description="Disordered" evidence="1">
    <location>
        <begin position="33"/>
        <end position="55"/>
    </location>
</feature>
<name>A0A9J6E1N5_RHIMP</name>
<evidence type="ECO:0000256" key="1">
    <source>
        <dbReference type="SAM" id="MobiDB-lite"/>
    </source>
</evidence>
<comment type="caution">
    <text evidence="2">The sequence shown here is derived from an EMBL/GenBank/DDBJ whole genome shotgun (WGS) entry which is preliminary data.</text>
</comment>
<evidence type="ECO:0000313" key="3">
    <source>
        <dbReference type="Proteomes" id="UP000821866"/>
    </source>
</evidence>
<reference evidence="2" key="1">
    <citation type="journal article" date="2020" name="Cell">
        <title>Large-Scale Comparative Analyses of Tick Genomes Elucidate Their Genetic Diversity and Vector Capacities.</title>
        <authorList>
            <consortium name="Tick Genome and Microbiome Consortium (TIGMIC)"/>
            <person name="Jia N."/>
            <person name="Wang J."/>
            <person name="Shi W."/>
            <person name="Du L."/>
            <person name="Sun Y."/>
            <person name="Zhan W."/>
            <person name="Jiang J.F."/>
            <person name="Wang Q."/>
            <person name="Zhang B."/>
            <person name="Ji P."/>
            <person name="Bell-Sakyi L."/>
            <person name="Cui X.M."/>
            <person name="Yuan T.T."/>
            <person name="Jiang B.G."/>
            <person name="Yang W.F."/>
            <person name="Lam T.T."/>
            <person name="Chang Q.C."/>
            <person name="Ding S.J."/>
            <person name="Wang X.J."/>
            <person name="Zhu J.G."/>
            <person name="Ruan X.D."/>
            <person name="Zhao L."/>
            <person name="Wei J.T."/>
            <person name="Ye R.Z."/>
            <person name="Que T.C."/>
            <person name="Du C.H."/>
            <person name="Zhou Y.H."/>
            <person name="Cheng J.X."/>
            <person name="Dai P.F."/>
            <person name="Guo W.B."/>
            <person name="Han X.H."/>
            <person name="Huang E.J."/>
            <person name="Li L.F."/>
            <person name="Wei W."/>
            <person name="Gao Y.C."/>
            <person name="Liu J.Z."/>
            <person name="Shao H.Z."/>
            <person name="Wang X."/>
            <person name="Wang C.C."/>
            <person name="Yang T.C."/>
            <person name="Huo Q.B."/>
            <person name="Li W."/>
            <person name="Chen H.Y."/>
            <person name="Chen S.E."/>
            <person name="Zhou L.G."/>
            <person name="Ni X.B."/>
            <person name="Tian J.H."/>
            <person name="Sheng Y."/>
            <person name="Liu T."/>
            <person name="Pan Y.S."/>
            <person name="Xia L.Y."/>
            <person name="Li J."/>
            <person name="Zhao F."/>
            <person name="Cao W.C."/>
        </authorList>
    </citation>
    <scope>NUCLEOTIDE SEQUENCE</scope>
    <source>
        <strain evidence="2">Rmic-2018</strain>
    </source>
</reference>
<reference evidence="2" key="2">
    <citation type="submission" date="2021-09" db="EMBL/GenBank/DDBJ databases">
        <authorList>
            <person name="Jia N."/>
            <person name="Wang J."/>
            <person name="Shi W."/>
            <person name="Du L."/>
            <person name="Sun Y."/>
            <person name="Zhan W."/>
            <person name="Jiang J."/>
            <person name="Wang Q."/>
            <person name="Zhang B."/>
            <person name="Ji P."/>
            <person name="Sakyi L.B."/>
            <person name="Cui X."/>
            <person name="Yuan T."/>
            <person name="Jiang B."/>
            <person name="Yang W."/>
            <person name="Lam T.T.-Y."/>
            <person name="Chang Q."/>
            <person name="Ding S."/>
            <person name="Wang X."/>
            <person name="Zhu J."/>
            <person name="Ruan X."/>
            <person name="Zhao L."/>
            <person name="Wei J."/>
            <person name="Que T."/>
            <person name="Du C."/>
            <person name="Cheng J."/>
            <person name="Dai P."/>
            <person name="Han X."/>
            <person name="Huang E."/>
            <person name="Gao Y."/>
            <person name="Liu J."/>
            <person name="Shao H."/>
            <person name="Ye R."/>
            <person name="Li L."/>
            <person name="Wei W."/>
            <person name="Wang X."/>
            <person name="Wang C."/>
            <person name="Huo Q."/>
            <person name="Li W."/>
            <person name="Guo W."/>
            <person name="Chen H."/>
            <person name="Chen S."/>
            <person name="Zhou L."/>
            <person name="Zhou L."/>
            <person name="Ni X."/>
            <person name="Tian J."/>
            <person name="Zhou Y."/>
            <person name="Sheng Y."/>
            <person name="Liu T."/>
            <person name="Pan Y."/>
            <person name="Xia L."/>
            <person name="Li J."/>
            <person name="Zhao F."/>
            <person name="Cao W."/>
        </authorList>
    </citation>
    <scope>NUCLEOTIDE SEQUENCE</scope>
    <source>
        <strain evidence="2">Rmic-2018</strain>
        <tissue evidence="2">Larvae</tissue>
    </source>
</reference>
<feature type="compositionally biased region" description="Basic and acidic residues" evidence="1">
    <location>
        <begin position="33"/>
        <end position="47"/>
    </location>
</feature>
<feature type="compositionally biased region" description="Low complexity" evidence="1">
    <location>
        <begin position="225"/>
        <end position="238"/>
    </location>
</feature>
<feature type="region of interest" description="Disordered" evidence="1">
    <location>
        <begin position="219"/>
        <end position="249"/>
    </location>
</feature>
<organism evidence="2 3">
    <name type="scientific">Rhipicephalus microplus</name>
    <name type="common">Cattle tick</name>
    <name type="synonym">Boophilus microplus</name>
    <dbReference type="NCBI Taxonomy" id="6941"/>
    <lineage>
        <taxon>Eukaryota</taxon>
        <taxon>Metazoa</taxon>
        <taxon>Ecdysozoa</taxon>
        <taxon>Arthropoda</taxon>
        <taxon>Chelicerata</taxon>
        <taxon>Arachnida</taxon>
        <taxon>Acari</taxon>
        <taxon>Parasitiformes</taxon>
        <taxon>Ixodida</taxon>
        <taxon>Ixodoidea</taxon>
        <taxon>Ixodidae</taxon>
        <taxon>Rhipicephalinae</taxon>
        <taxon>Rhipicephalus</taxon>
        <taxon>Boophilus</taxon>
    </lineage>
</organism>
<dbReference type="VEuPathDB" id="VectorBase:LOC119166920"/>
<protein>
    <submittedName>
        <fullName evidence="2">Uncharacterized protein</fullName>
    </submittedName>
</protein>
<sequence>MAERYPIDIARVRPAFAGALSERICCCPPVTESCDKSGNDRPPDRVTSKSPACPTDGRASLRANLFPCNLDVLKTQRCYETRWFPPSHDAGETRSALLRHRLRNAVSDDAQRLCHEQHNVVPKHERAPREHGSVPSVGVCRPDWRVRCLRPNASRVALTRPYGQPLLRLNRTVYLTSSGHRPLQSSTRSRRHACNGNSHSTVSCSWPCHCSSFDKQPASPLGSTSLQGSHSQSQYGSHNKGRKSQDGTLLRASAKELYKKHRGIKLKTRRKDRTRTALTQDKVLKLHVQPLLSKRMENISPSSLSQRNGLEFRKDDFWEALSSNYNYLMNDELIATCREASGELDLDEEARVSPPRETLSFAEFVRQFNLLHDWLHQLQSSLLDSTSDHRAEVAEFVGGELRRRQPSLSLFLEEAEGLAVLHPTLKEEVNRRVNLLSNKREAVQRALDPDRAAALAPAVGEAFQGK</sequence>
<dbReference type="AlphaFoldDB" id="A0A9J6E1N5"/>
<gene>
    <name evidence="2" type="ORF">HPB51_011142</name>
</gene>
<dbReference type="EMBL" id="JABSTU010000006">
    <property type="protein sequence ID" value="KAH8027912.1"/>
    <property type="molecule type" value="Genomic_DNA"/>
</dbReference>
<keyword evidence="3" id="KW-1185">Reference proteome</keyword>
<accession>A0A9J6E1N5</accession>